<dbReference type="Proteomes" id="UP000325785">
    <property type="component" value="Chromosome"/>
</dbReference>
<dbReference type="AlphaFoldDB" id="A0A5P3AGI1"/>
<dbReference type="RefSeq" id="WP_160325883.1">
    <property type="nucleotide sequence ID" value="NZ_CP031598.1"/>
</dbReference>
<reference evidence="1 2" key="1">
    <citation type="submission" date="2018-08" db="EMBL/GenBank/DDBJ databases">
        <title>Genetic Globetrotter - A new plasmid hitch-hiking vast phylogenetic and geographic distances.</title>
        <authorList>
            <person name="Vollmers J."/>
            <person name="Petersen J."/>
        </authorList>
    </citation>
    <scope>NUCLEOTIDE SEQUENCE [LARGE SCALE GENOMIC DNA]</scope>
    <source>
        <strain evidence="1 2">DSM 26383</strain>
    </source>
</reference>
<name>A0A5P3AGI1_9RHOB</name>
<protein>
    <submittedName>
        <fullName evidence="1">Uncharacterized protein</fullName>
    </submittedName>
</protein>
<evidence type="ECO:0000313" key="1">
    <source>
        <dbReference type="EMBL" id="QEW27813.1"/>
    </source>
</evidence>
<evidence type="ECO:0000313" key="2">
    <source>
        <dbReference type="Proteomes" id="UP000325785"/>
    </source>
</evidence>
<accession>A0A5P3AGI1</accession>
<dbReference type="KEGG" id="rid:RIdsm_03633"/>
<gene>
    <name evidence="1" type="ORF">RIdsm_03633</name>
</gene>
<sequence>MITPQEYEAMRTDPQYLVKKHRAMCERGDHVPMKAKLDESVSCIRCGADLGQSQ</sequence>
<proteinExistence type="predicted"/>
<dbReference type="EMBL" id="CP031598">
    <property type="protein sequence ID" value="QEW27813.1"/>
    <property type="molecule type" value="Genomic_DNA"/>
</dbReference>
<organism evidence="1 2">
    <name type="scientific">Roseovarius indicus</name>
    <dbReference type="NCBI Taxonomy" id="540747"/>
    <lineage>
        <taxon>Bacteria</taxon>
        <taxon>Pseudomonadati</taxon>
        <taxon>Pseudomonadota</taxon>
        <taxon>Alphaproteobacteria</taxon>
        <taxon>Rhodobacterales</taxon>
        <taxon>Roseobacteraceae</taxon>
        <taxon>Roseovarius</taxon>
    </lineage>
</organism>